<comment type="similarity">
    <text evidence="1">Belongs to the 'GDXG' lipolytic enzyme family.</text>
</comment>
<accession>A0AA37SU74</accession>
<dbReference type="AlphaFoldDB" id="A0AA37SU74"/>
<organism evidence="6 7">
    <name type="scientific">Portibacter lacus</name>
    <dbReference type="NCBI Taxonomy" id="1099794"/>
    <lineage>
        <taxon>Bacteria</taxon>
        <taxon>Pseudomonadati</taxon>
        <taxon>Bacteroidota</taxon>
        <taxon>Saprospiria</taxon>
        <taxon>Saprospirales</taxon>
        <taxon>Haliscomenobacteraceae</taxon>
        <taxon>Portibacter</taxon>
    </lineage>
</organism>
<evidence type="ECO:0000313" key="6">
    <source>
        <dbReference type="EMBL" id="GLR18273.1"/>
    </source>
</evidence>
<evidence type="ECO:0000256" key="2">
    <source>
        <dbReference type="ARBA" id="ARBA00022801"/>
    </source>
</evidence>
<keyword evidence="2" id="KW-0378">Hydrolase</keyword>
<evidence type="ECO:0000256" key="1">
    <source>
        <dbReference type="ARBA" id="ARBA00010515"/>
    </source>
</evidence>
<dbReference type="Pfam" id="PF01738">
    <property type="entry name" value="DLH"/>
    <property type="match status" value="1"/>
</dbReference>
<dbReference type="Proteomes" id="UP001156666">
    <property type="component" value="Unassembled WGS sequence"/>
</dbReference>
<dbReference type="PANTHER" id="PTHR48081:SF30">
    <property type="entry name" value="ACETYL-HYDROLASE LIPR-RELATED"/>
    <property type="match status" value="1"/>
</dbReference>
<feature type="signal peptide" evidence="3">
    <location>
        <begin position="1"/>
        <end position="18"/>
    </location>
</feature>
<comment type="caution">
    <text evidence="6">The sequence shown here is derived from an EMBL/GenBank/DDBJ whole genome shotgun (WGS) entry which is preliminary data.</text>
</comment>
<evidence type="ECO:0000313" key="7">
    <source>
        <dbReference type="Proteomes" id="UP001156666"/>
    </source>
</evidence>
<evidence type="ECO:0000259" key="5">
    <source>
        <dbReference type="Pfam" id="PF20434"/>
    </source>
</evidence>
<keyword evidence="3" id="KW-0732">Signal</keyword>
<sequence length="281" mass="31509">MKAIITSALFLLFISICAAQELVLYKQVDTAKLYLELRYPDNFDREKTYPAMVFFFGGGWNGGNRNQFYEQANYFAKRGIVCFLADYRTKKSDGVSPFECVKDAKSAVRFIRKNAEKFSIDPSKLIASGGSAGGHLAAATGMIELYNEETDDLAVSCVPNALVLFNPVIDNGPAGYGFERIGEAYKDFSPLHNVQKGDPPTIFFFGTVDYTTTLESMKYFEMVMNKVGSQCKLKLYEGEKHGFFNYKNLALFKDTVWEADQFLSSLGFIKAVPSGDPYFKE</sequence>
<reference evidence="6" key="2">
    <citation type="submission" date="2023-01" db="EMBL/GenBank/DDBJ databases">
        <title>Draft genome sequence of Portibacter lacus strain NBRC 108769.</title>
        <authorList>
            <person name="Sun Q."/>
            <person name="Mori K."/>
        </authorList>
    </citation>
    <scope>NUCLEOTIDE SEQUENCE</scope>
    <source>
        <strain evidence="6">NBRC 108769</strain>
    </source>
</reference>
<name>A0AA37SU74_9BACT</name>
<reference evidence="6" key="1">
    <citation type="journal article" date="2014" name="Int. J. Syst. Evol. Microbiol.">
        <title>Complete genome sequence of Corynebacterium casei LMG S-19264T (=DSM 44701T), isolated from a smear-ripened cheese.</title>
        <authorList>
            <consortium name="US DOE Joint Genome Institute (JGI-PGF)"/>
            <person name="Walter F."/>
            <person name="Albersmeier A."/>
            <person name="Kalinowski J."/>
            <person name="Ruckert C."/>
        </authorList>
    </citation>
    <scope>NUCLEOTIDE SEQUENCE</scope>
    <source>
        <strain evidence="6">NBRC 108769</strain>
    </source>
</reference>
<dbReference type="InterPro" id="IPR050300">
    <property type="entry name" value="GDXG_lipolytic_enzyme"/>
</dbReference>
<gene>
    <name evidence="6" type="ORF">GCM10007940_28890</name>
</gene>
<dbReference type="InterPro" id="IPR029058">
    <property type="entry name" value="AB_hydrolase_fold"/>
</dbReference>
<dbReference type="InterPro" id="IPR002925">
    <property type="entry name" value="Dienelactn_hydro"/>
</dbReference>
<dbReference type="GO" id="GO:0004806">
    <property type="term" value="F:triacylglycerol lipase activity"/>
    <property type="evidence" value="ECO:0007669"/>
    <property type="project" value="TreeGrafter"/>
</dbReference>
<proteinExistence type="inferred from homology"/>
<protein>
    <submittedName>
        <fullName evidence="6">Lipase</fullName>
    </submittedName>
</protein>
<feature type="domain" description="BD-FAE-like" evidence="5">
    <location>
        <begin position="45"/>
        <end position="145"/>
    </location>
</feature>
<keyword evidence="7" id="KW-1185">Reference proteome</keyword>
<dbReference type="PANTHER" id="PTHR48081">
    <property type="entry name" value="AB HYDROLASE SUPERFAMILY PROTEIN C4A8.06C"/>
    <property type="match status" value="1"/>
</dbReference>
<evidence type="ECO:0000256" key="3">
    <source>
        <dbReference type="SAM" id="SignalP"/>
    </source>
</evidence>
<evidence type="ECO:0000259" key="4">
    <source>
        <dbReference type="Pfam" id="PF01738"/>
    </source>
</evidence>
<dbReference type="RefSeq" id="WP_235293637.1">
    <property type="nucleotide sequence ID" value="NZ_BSOH01000020.1"/>
</dbReference>
<feature type="chain" id="PRO_5041424304" evidence="3">
    <location>
        <begin position="19"/>
        <end position="281"/>
    </location>
</feature>
<dbReference type="Gene3D" id="3.40.50.1820">
    <property type="entry name" value="alpha/beta hydrolase"/>
    <property type="match status" value="1"/>
</dbReference>
<dbReference type="InterPro" id="IPR049492">
    <property type="entry name" value="BD-FAE-like_dom"/>
</dbReference>
<dbReference type="EMBL" id="BSOH01000020">
    <property type="protein sequence ID" value="GLR18273.1"/>
    <property type="molecule type" value="Genomic_DNA"/>
</dbReference>
<feature type="domain" description="Dienelactone hydrolase" evidence="4">
    <location>
        <begin position="189"/>
        <end position="248"/>
    </location>
</feature>
<dbReference type="SUPFAM" id="SSF53474">
    <property type="entry name" value="alpha/beta-Hydrolases"/>
    <property type="match status" value="1"/>
</dbReference>
<dbReference type="Pfam" id="PF20434">
    <property type="entry name" value="BD-FAE"/>
    <property type="match status" value="1"/>
</dbReference>